<dbReference type="GO" id="GO:0016117">
    <property type="term" value="P:carotenoid biosynthetic process"/>
    <property type="evidence" value="ECO:0007669"/>
    <property type="project" value="UniProtKB-KW"/>
</dbReference>
<dbReference type="Proteomes" id="UP000323653">
    <property type="component" value="Chromosome"/>
</dbReference>
<dbReference type="AlphaFoldDB" id="A0A5C0VHE4"/>
<keyword evidence="11" id="KW-1185">Reference proteome</keyword>
<dbReference type="EMBL" id="CP043329">
    <property type="protein sequence ID" value="QEK52088.1"/>
    <property type="molecule type" value="Genomic_DNA"/>
</dbReference>
<keyword evidence="3 8" id="KW-0812">Transmembrane</keyword>
<evidence type="ECO:0000256" key="1">
    <source>
        <dbReference type="ARBA" id="ARBA00004141"/>
    </source>
</evidence>
<evidence type="ECO:0000256" key="6">
    <source>
        <dbReference type="ARBA" id="ARBA00023136"/>
    </source>
</evidence>
<protein>
    <submittedName>
        <fullName evidence="10">Lycopene cyclase domain-containing protein</fullName>
    </submittedName>
</protein>
<evidence type="ECO:0000256" key="5">
    <source>
        <dbReference type="ARBA" id="ARBA00022989"/>
    </source>
</evidence>
<evidence type="ECO:0000313" key="10">
    <source>
        <dbReference type="EMBL" id="QEK52088.1"/>
    </source>
</evidence>
<evidence type="ECO:0000256" key="4">
    <source>
        <dbReference type="ARBA" id="ARBA00022746"/>
    </source>
</evidence>
<dbReference type="GO" id="GO:0016872">
    <property type="term" value="F:intramolecular lyase activity"/>
    <property type="evidence" value="ECO:0007669"/>
    <property type="project" value="InterPro"/>
</dbReference>
<evidence type="ECO:0000259" key="9">
    <source>
        <dbReference type="Pfam" id="PF18916"/>
    </source>
</evidence>
<feature type="transmembrane region" description="Helical" evidence="8">
    <location>
        <begin position="132"/>
        <end position="150"/>
    </location>
</feature>
<dbReference type="RefSeq" id="WP_149074939.1">
    <property type="nucleotide sequence ID" value="NZ_CP043329.1"/>
</dbReference>
<gene>
    <name evidence="10" type="ORF">FYC62_10795</name>
</gene>
<comment type="pathway">
    <text evidence="2">Carotenoid biosynthesis.</text>
</comment>
<evidence type="ECO:0000256" key="2">
    <source>
        <dbReference type="ARBA" id="ARBA00004829"/>
    </source>
</evidence>
<feature type="transmembrane region" description="Helical" evidence="8">
    <location>
        <begin position="35"/>
        <end position="60"/>
    </location>
</feature>
<organism evidence="10 11">
    <name type="scientific">Pedobacter aquae</name>
    <dbReference type="NCBI Taxonomy" id="2605747"/>
    <lineage>
        <taxon>Bacteria</taxon>
        <taxon>Pseudomonadati</taxon>
        <taxon>Bacteroidota</taxon>
        <taxon>Sphingobacteriia</taxon>
        <taxon>Sphingobacteriales</taxon>
        <taxon>Sphingobacteriaceae</taxon>
        <taxon>Pedobacter</taxon>
    </lineage>
</organism>
<feature type="domain" description="Lycopene cyclase" evidence="9">
    <location>
        <begin position="130"/>
        <end position="221"/>
    </location>
</feature>
<keyword evidence="4" id="KW-0125">Carotenoid biosynthesis</keyword>
<dbReference type="KEGG" id="pej:FYC62_10795"/>
<accession>A0A5C0VHE4</accession>
<evidence type="ECO:0000256" key="8">
    <source>
        <dbReference type="SAM" id="Phobius"/>
    </source>
</evidence>
<dbReference type="InterPro" id="IPR017825">
    <property type="entry name" value="Lycopene_cyclase_dom"/>
</dbReference>
<reference evidence="10 11" key="1">
    <citation type="submission" date="2019-08" db="EMBL/GenBank/DDBJ databases">
        <title>Pedobacter sp. nov., isolated from Han river, South Korea.</title>
        <authorList>
            <person name="Lee D.-H."/>
            <person name="Kim Y.-S."/>
            <person name="Hwang E.-M."/>
            <person name="Le Tran T.C."/>
            <person name="Cha C.-J."/>
        </authorList>
    </citation>
    <scope>NUCLEOTIDE SEQUENCE [LARGE SCALE GENOMIC DNA]</scope>
    <source>
        <strain evidence="10 11">CJ43</strain>
    </source>
</reference>
<dbReference type="Pfam" id="PF18916">
    <property type="entry name" value="Lycopene_cyc"/>
    <property type="match status" value="2"/>
</dbReference>
<feature type="transmembrane region" description="Helical" evidence="8">
    <location>
        <begin position="6"/>
        <end position="23"/>
    </location>
</feature>
<keyword evidence="5 8" id="KW-1133">Transmembrane helix</keyword>
<dbReference type="GO" id="GO:0016020">
    <property type="term" value="C:membrane"/>
    <property type="evidence" value="ECO:0007669"/>
    <property type="project" value="UniProtKB-SubCell"/>
</dbReference>
<evidence type="ECO:0000256" key="3">
    <source>
        <dbReference type="ARBA" id="ARBA00022692"/>
    </source>
</evidence>
<keyword evidence="7" id="KW-0413">Isomerase</keyword>
<feature type="domain" description="Lycopene cyclase" evidence="9">
    <location>
        <begin position="6"/>
        <end position="97"/>
    </location>
</feature>
<feature type="transmembrane region" description="Helical" evidence="8">
    <location>
        <begin position="108"/>
        <end position="126"/>
    </location>
</feature>
<feature type="transmembrane region" description="Helical" evidence="8">
    <location>
        <begin position="204"/>
        <end position="221"/>
    </location>
</feature>
<sequence length="228" mass="27014">MDSKLSYLLINISTVFFPILLSFDKKVHYYKKWRFIMPGLFITGLLYLLWDYIFTINQVWSFNDDYILGIRFFDLPLEEIMFFITIPFACIFIYECLIAYFKIEISAKIVNAISWLLVILCVIMLVLFHDRIYSLVNFSTLLVVLLYTLFAKTHLNMGKFYIAYVVSLLPFYIVNGILTSIPIVMYNNAENMGFRVGTIPFEDHFYSMSLFLMNLLFFEFFRNKKQAA</sequence>
<keyword evidence="6 8" id="KW-0472">Membrane</keyword>
<dbReference type="GO" id="GO:0045436">
    <property type="term" value="F:lycopene beta cyclase activity"/>
    <property type="evidence" value="ECO:0007669"/>
    <property type="project" value="UniProtKB-ARBA"/>
</dbReference>
<dbReference type="NCBIfam" id="TIGR03462">
    <property type="entry name" value="CarR_dom_SF"/>
    <property type="match status" value="2"/>
</dbReference>
<proteinExistence type="predicted"/>
<comment type="subcellular location">
    <subcellularLocation>
        <location evidence="1">Membrane</location>
        <topology evidence="1">Multi-pass membrane protein</topology>
    </subcellularLocation>
</comment>
<feature type="transmembrane region" description="Helical" evidence="8">
    <location>
        <begin position="162"/>
        <end position="184"/>
    </location>
</feature>
<name>A0A5C0VHE4_9SPHI</name>
<evidence type="ECO:0000256" key="7">
    <source>
        <dbReference type="ARBA" id="ARBA00023235"/>
    </source>
</evidence>
<feature type="transmembrane region" description="Helical" evidence="8">
    <location>
        <begin position="80"/>
        <end position="101"/>
    </location>
</feature>
<evidence type="ECO:0000313" key="11">
    <source>
        <dbReference type="Proteomes" id="UP000323653"/>
    </source>
</evidence>